<reference evidence="2" key="1">
    <citation type="submission" date="2019-10" db="EMBL/GenBank/DDBJ databases">
        <authorList>
            <consortium name="DOE Joint Genome Institute"/>
            <person name="Kuo A."/>
            <person name="Miyauchi S."/>
            <person name="Kiss E."/>
            <person name="Drula E."/>
            <person name="Kohler A."/>
            <person name="Sanchez-Garcia M."/>
            <person name="Andreopoulos B."/>
            <person name="Barry K.W."/>
            <person name="Bonito G."/>
            <person name="Buee M."/>
            <person name="Carver A."/>
            <person name="Chen C."/>
            <person name="Cichocki N."/>
            <person name="Clum A."/>
            <person name="Culley D."/>
            <person name="Crous P.W."/>
            <person name="Fauchery L."/>
            <person name="Girlanda M."/>
            <person name="Hayes R."/>
            <person name="Keri Z."/>
            <person name="LaButti K."/>
            <person name="Lipzen A."/>
            <person name="Lombard V."/>
            <person name="Magnuson J."/>
            <person name="Maillard F."/>
            <person name="Morin E."/>
            <person name="Murat C."/>
            <person name="Nolan M."/>
            <person name="Ohm R."/>
            <person name="Pangilinan J."/>
            <person name="Pereira M."/>
            <person name="Perotto S."/>
            <person name="Peter M."/>
            <person name="Riley R."/>
            <person name="Sitrit Y."/>
            <person name="Stielow B."/>
            <person name="Szollosi G."/>
            <person name="Zifcakova L."/>
            <person name="Stursova M."/>
            <person name="Spatafora J.W."/>
            <person name="Tedersoo L."/>
            <person name="Vaario L.-M."/>
            <person name="Yamada A."/>
            <person name="Yan M."/>
            <person name="Wang P."/>
            <person name="Xu J."/>
            <person name="Bruns T."/>
            <person name="Baldrian P."/>
            <person name="Vilgalys R."/>
            <person name="Henrissat B."/>
            <person name="Grigoriev I.V."/>
            <person name="Hibbett D."/>
            <person name="Nagy L.G."/>
            <person name="Martin F.M."/>
        </authorList>
    </citation>
    <scope>NUCLEOTIDE SEQUENCE</scope>
    <source>
        <strain evidence="2">Prilba</strain>
    </source>
</reference>
<sequence>MDSSQRCMVNFPSNTSPKADASWSSAAFQVPQHLQSAHLPYPRTLRPVPRQLHGHDGVVQDPMFSPASTAGSHWPDEDREDMPPPVDNTAPQGQPQVMQYDGMGYYNIANDNPLHQHHNDASNDYAAFALDACLDVSAQAQATAPATEIDIFDGPARDTAAGPAQDFVDEWLTQDAVNEPSNEILRQLACFYLREPNSQVSLIRLEPGDAHRVRVAITLELANL</sequence>
<evidence type="ECO:0000313" key="3">
    <source>
        <dbReference type="Proteomes" id="UP000759537"/>
    </source>
</evidence>
<dbReference type="EMBL" id="WHVB01000001">
    <property type="protein sequence ID" value="KAF8487033.1"/>
    <property type="molecule type" value="Genomic_DNA"/>
</dbReference>
<organism evidence="2 3">
    <name type="scientific">Russula ochroleuca</name>
    <dbReference type="NCBI Taxonomy" id="152965"/>
    <lineage>
        <taxon>Eukaryota</taxon>
        <taxon>Fungi</taxon>
        <taxon>Dikarya</taxon>
        <taxon>Basidiomycota</taxon>
        <taxon>Agaricomycotina</taxon>
        <taxon>Agaricomycetes</taxon>
        <taxon>Russulales</taxon>
        <taxon>Russulaceae</taxon>
        <taxon>Russula</taxon>
    </lineage>
</organism>
<keyword evidence="3" id="KW-1185">Reference proteome</keyword>
<dbReference type="Proteomes" id="UP000759537">
    <property type="component" value="Unassembled WGS sequence"/>
</dbReference>
<gene>
    <name evidence="2" type="ORF">DFH94DRAFT_11646</name>
</gene>
<name>A0A9P5N5N9_9AGAM</name>
<accession>A0A9P5N5N9</accession>
<dbReference type="OrthoDB" id="3186983at2759"/>
<dbReference type="AlphaFoldDB" id="A0A9P5N5N9"/>
<protein>
    <submittedName>
        <fullName evidence="2">Uncharacterized protein</fullName>
    </submittedName>
</protein>
<proteinExistence type="predicted"/>
<evidence type="ECO:0000313" key="2">
    <source>
        <dbReference type="EMBL" id="KAF8487033.1"/>
    </source>
</evidence>
<comment type="caution">
    <text evidence="2">The sequence shown here is derived from an EMBL/GenBank/DDBJ whole genome shotgun (WGS) entry which is preliminary data.</text>
</comment>
<evidence type="ECO:0000256" key="1">
    <source>
        <dbReference type="SAM" id="MobiDB-lite"/>
    </source>
</evidence>
<feature type="region of interest" description="Disordered" evidence="1">
    <location>
        <begin position="63"/>
        <end position="92"/>
    </location>
</feature>
<reference evidence="2" key="2">
    <citation type="journal article" date="2020" name="Nat. Commun.">
        <title>Large-scale genome sequencing of mycorrhizal fungi provides insights into the early evolution of symbiotic traits.</title>
        <authorList>
            <person name="Miyauchi S."/>
            <person name="Kiss E."/>
            <person name="Kuo A."/>
            <person name="Drula E."/>
            <person name="Kohler A."/>
            <person name="Sanchez-Garcia M."/>
            <person name="Morin E."/>
            <person name="Andreopoulos B."/>
            <person name="Barry K.W."/>
            <person name="Bonito G."/>
            <person name="Buee M."/>
            <person name="Carver A."/>
            <person name="Chen C."/>
            <person name="Cichocki N."/>
            <person name="Clum A."/>
            <person name="Culley D."/>
            <person name="Crous P.W."/>
            <person name="Fauchery L."/>
            <person name="Girlanda M."/>
            <person name="Hayes R.D."/>
            <person name="Keri Z."/>
            <person name="LaButti K."/>
            <person name="Lipzen A."/>
            <person name="Lombard V."/>
            <person name="Magnuson J."/>
            <person name="Maillard F."/>
            <person name="Murat C."/>
            <person name="Nolan M."/>
            <person name="Ohm R.A."/>
            <person name="Pangilinan J."/>
            <person name="Pereira M.F."/>
            <person name="Perotto S."/>
            <person name="Peter M."/>
            <person name="Pfister S."/>
            <person name="Riley R."/>
            <person name="Sitrit Y."/>
            <person name="Stielow J.B."/>
            <person name="Szollosi G."/>
            <person name="Zifcakova L."/>
            <person name="Stursova M."/>
            <person name="Spatafora J.W."/>
            <person name="Tedersoo L."/>
            <person name="Vaario L.M."/>
            <person name="Yamada A."/>
            <person name="Yan M."/>
            <person name="Wang P."/>
            <person name="Xu J."/>
            <person name="Bruns T."/>
            <person name="Baldrian P."/>
            <person name="Vilgalys R."/>
            <person name="Dunand C."/>
            <person name="Henrissat B."/>
            <person name="Grigoriev I.V."/>
            <person name="Hibbett D."/>
            <person name="Nagy L.G."/>
            <person name="Martin F.M."/>
        </authorList>
    </citation>
    <scope>NUCLEOTIDE SEQUENCE</scope>
    <source>
        <strain evidence="2">Prilba</strain>
    </source>
</reference>